<gene>
    <name evidence="12" type="primary">ribC</name>
    <name evidence="12" type="ordered locus">Minf_2397</name>
</gene>
<feature type="domain" description="Lumazine-binding" evidence="11">
    <location>
        <begin position="18"/>
        <end position="112"/>
    </location>
</feature>
<dbReference type="Pfam" id="PF00677">
    <property type="entry name" value="Lum_binding"/>
    <property type="match status" value="2"/>
</dbReference>
<evidence type="ECO:0000256" key="3">
    <source>
        <dbReference type="ARBA" id="ARBA00004887"/>
    </source>
</evidence>
<keyword evidence="7" id="KW-0808">Transferase</keyword>
<comment type="pathway">
    <text evidence="3">Cofactor biosynthesis; riboflavin biosynthesis; riboflavin from 2-hydroxy-3-oxobutyl phosphate and 5-amino-6-(D-ribitylamino)uracil: step 2/2.</text>
</comment>
<dbReference type="GO" id="GO:0004746">
    <property type="term" value="F:riboflavin synthase activity"/>
    <property type="evidence" value="ECO:0007669"/>
    <property type="project" value="UniProtKB-UniRule"/>
</dbReference>
<feature type="repeat" description="Lumazine-binding" evidence="10">
    <location>
        <begin position="18"/>
        <end position="112"/>
    </location>
</feature>
<dbReference type="SUPFAM" id="SSF63380">
    <property type="entry name" value="Riboflavin synthase domain-like"/>
    <property type="match status" value="2"/>
</dbReference>
<name>B3E0X4_METI4</name>
<evidence type="ECO:0000256" key="9">
    <source>
        <dbReference type="NCBIfam" id="TIGR00187"/>
    </source>
</evidence>
<dbReference type="AlphaFoldDB" id="B3E0X4"/>
<dbReference type="KEGG" id="min:Minf_2397"/>
<dbReference type="PIRSF" id="PIRSF000498">
    <property type="entry name" value="Riboflavin_syn_A"/>
    <property type="match status" value="1"/>
</dbReference>
<dbReference type="PROSITE" id="PS51177">
    <property type="entry name" value="LUMAZINE_BIND"/>
    <property type="match status" value="2"/>
</dbReference>
<dbReference type="PANTHER" id="PTHR21098:SF12">
    <property type="entry name" value="RIBOFLAVIN SYNTHASE"/>
    <property type="match status" value="1"/>
</dbReference>
<dbReference type="Gene3D" id="2.40.30.20">
    <property type="match status" value="2"/>
</dbReference>
<evidence type="ECO:0000256" key="4">
    <source>
        <dbReference type="ARBA" id="ARBA00012827"/>
    </source>
</evidence>
<evidence type="ECO:0000256" key="2">
    <source>
        <dbReference type="ARBA" id="ARBA00002803"/>
    </source>
</evidence>
<dbReference type="NCBIfam" id="NF006767">
    <property type="entry name" value="PRK09289.1"/>
    <property type="match status" value="1"/>
</dbReference>
<dbReference type="EC" id="2.5.1.9" evidence="4 9"/>
<feature type="domain" description="Lumazine-binding" evidence="11">
    <location>
        <begin position="113"/>
        <end position="209"/>
    </location>
</feature>
<evidence type="ECO:0000256" key="5">
    <source>
        <dbReference type="ARBA" id="ARBA00013950"/>
    </source>
</evidence>
<dbReference type="eggNOG" id="COG0307">
    <property type="taxonomic scope" value="Bacteria"/>
</dbReference>
<evidence type="ECO:0000256" key="1">
    <source>
        <dbReference type="ARBA" id="ARBA00000968"/>
    </source>
</evidence>
<dbReference type="InterPro" id="IPR026017">
    <property type="entry name" value="Lumazine-bd_dom"/>
</dbReference>
<protein>
    <recommendedName>
        <fullName evidence="5 9">Riboflavin synthase</fullName>
        <ecNumber evidence="4 9">2.5.1.9</ecNumber>
    </recommendedName>
</protein>
<dbReference type="InterPro" id="IPR023366">
    <property type="entry name" value="ATP_synth_asu-like_sf"/>
</dbReference>
<keyword evidence="8" id="KW-0677">Repeat</keyword>
<dbReference type="GO" id="GO:0009231">
    <property type="term" value="P:riboflavin biosynthetic process"/>
    <property type="evidence" value="ECO:0007669"/>
    <property type="project" value="UniProtKB-KW"/>
</dbReference>
<dbReference type="InterPro" id="IPR017938">
    <property type="entry name" value="Riboflavin_synthase-like_b-brl"/>
</dbReference>
<dbReference type="STRING" id="481448.Minf_2397"/>
<evidence type="ECO:0000256" key="6">
    <source>
        <dbReference type="ARBA" id="ARBA00022619"/>
    </source>
</evidence>
<evidence type="ECO:0000313" key="12">
    <source>
        <dbReference type="EMBL" id="ACD84451.1"/>
    </source>
</evidence>
<evidence type="ECO:0000256" key="10">
    <source>
        <dbReference type="PROSITE-ProRule" id="PRU00524"/>
    </source>
</evidence>
<sequence>MFPRTTTKKEKRFLRSTMFTGIIESMGVVEALPEATDKMLTIAVGDLSRELHRGMSLAVNGCCLTVCEIGEGKLKFFVLEETLRATTLGELKKGEEVNLELPLRMEARWGGHFVTGHVDCKQPIESIKDLGQEKEFWISYPAFARGFLVPKGSIAVDGISLTVGKITAESFCVWITPFTLAHTNLKSKRVGDRVNLEFDLLAKYTARILQGKKEDD</sequence>
<dbReference type="HOGENOM" id="CLU_034388_2_0_0"/>
<keyword evidence="6" id="KW-0686">Riboflavin biosynthesis</keyword>
<evidence type="ECO:0000313" key="13">
    <source>
        <dbReference type="Proteomes" id="UP000009149"/>
    </source>
</evidence>
<proteinExistence type="predicted"/>
<reference evidence="12 13" key="1">
    <citation type="journal article" date="2008" name="Biol. Direct">
        <title>Complete genome sequence of the extremely acidophilic methanotroph isolate V4, Methylacidiphilum infernorum, a representative of the bacterial phylum Verrucomicrobia.</title>
        <authorList>
            <person name="Hou S."/>
            <person name="Makarova K.S."/>
            <person name="Saw J.H."/>
            <person name="Senin P."/>
            <person name="Ly B.V."/>
            <person name="Zhou Z."/>
            <person name="Ren Y."/>
            <person name="Wang J."/>
            <person name="Galperin M.Y."/>
            <person name="Omelchenko M.V."/>
            <person name="Wolf Y.I."/>
            <person name="Yutin N."/>
            <person name="Koonin E.V."/>
            <person name="Stott M.B."/>
            <person name="Mountain B.W."/>
            <person name="Crowe M.A."/>
            <person name="Smirnova A.V."/>
            <person name="Dunfield P.F."/>
            <person name="Feng L."/>
            <person name="Wang L."/>
            <person name="Alam M."/>
        </authorList>
    </citation>
    <scope>NUCLEOTIDE SEQUENCE [LARGE SCALE GENOMIC DNA]</scope>
    <source>
        <strain evidence="13">Isolate V4</strain>
    </source>
</reference>
<comment type="function">
    <text evidence="2">Catalyzes the dismutation of two molecules of 6,7-dimethyl-8-ribityllumazine, resulting in the formation of riboflavin and 5-amino-6-(D-ribitylamino)uracil.</text>
</comment>
<dbReference type="EMBL" id="CP000975">
    <property type="protein sequence ID" value="ACD84451.1"/>
    <property type="molecule type" value="Genomic_DNA"/>
</dbReference>
<dbReference type="NCBIfam" id="TIGR00187">
    <property type="entry name" value="ribE"/>
    <property type="match status" value="1"/>
</dbReference>
<organism evidence="12 13">
    <name type="scientific">Methylacidiphilum infernorum (isolate V4)</name>
    <name type="common">Methylokorus infernorum (strain V4)</name>
    <dbReference type="NCBI Taxonomy" id="481448"/>
    <lineage>
        <taxon>Bacteria</taxon>
        <taxon>Pseudomonadati</taxon>
        <taxon>Verrucomicrobiota</taxon>
        <taxon>Methylacidiphilae</taxon>
        <taxon>Methylacidiphilales</taxon>
        <taxon>Methylacidiphilaceae</taxon>
        <taxon>Methylacidiphilum (ex Ratnadevi et al. 2023)</taxon>
    </lineage>
</organism>
<feature type="repeat" description="Lumazine-binding" evidence="10">
    <location>
        <begin position="113"/>
        <end position="209"/>
    </location>
</feature>
<comment type="catalytic activity">
    <reaction evidence="1">
        <text>2 6,7-dimethyl-8-(1-D-ribityl)lumazine + H(+) = 5-amino-6-(D-ribitylamino)uracil + riboflavin</text>
        <dbReference type="Rhea" id="RHEA:20772"/>
        <dbReference type="ChEBI" id="CHEBI:15378"/>
        <dbReference type="ChEBI" id="CHEBI:15934"/>
        <dbReference type="ChEBI" id="CHEBI:57986"/>
        <dbReference type="ChEBI" id="CHEBI:58201"/>
        <dbReference type="EC" id="2.5.1.9"/>
    </reaction>
</comment>
<evidence type="ECO:0000256" key="8">
    <source>
        <dbReference type="ARBA" id="ARBA00022737"/>
    </source>
</evidence>
<dbReference type="CDD" id="cd00402">
    <property type="entry name" value="Riboflavin_synthase_like"/>
    <property type="match status" value="1"/>
</dbReference>
<accession>B3E0X4</accession>
<dbReference type="InterPro" id="IPR001783">
    <property type="entry name" value="Lumazine-bd"/>
</dbReference>
<dbReference type="PANTHER" id="PTHR21098">
    <property type="entry name" value="RIBOFLAVIN SYNTHASE ALPHA CHAIN"/>
    <property type="match status" value="1"/>
</dbReference>
<evidence type="ECO:0000256" key="7">
    <source>
        <dbReference type="ARBA" id="ARBA00022679"/>
    </source>
</evidence>
<evidence type="ECO:0000259" key="11">
    <source>
        <dbReference type="PROSITE" id="PS51177"/>
    </source>
</evidence>
<dbReference type="Proteomes" id="UP000009149">
    <property type="component" value="Chromosome"/>
</dbReference>